<dbReference type="HOGENOM" id="CLU_045453_0_0_1"/>
<evidence type="ECO:0000313" key="1">
    <source>
        <dbReference type="EMBL" id="EDS35717.1"/>
    </source>
</evidence>
<dbReference type="EMBL" id="DS231844">
    <property type="protein sequence ID" value="EDS35717.1"/>
    <property type="molecule type" value="Genomic_DNA"/>
</dbReference>
<dbReference type="InParanoid" id="B0W5R4"/>
<dbReference type="OMA" id="CIPNPHR"/>
<dbReference type="AlphaFoldDB" id="B0W5R4"/>
<dbReference type="KEGG" id="cqu:CpipJ_CPIJ002439"/>
<dbReference type="GO" id="GO:0003682">
    <property type="term" value="F:chromatin binding"/>
    <property type="evidence" value="ECO:0007669"/>
    <property type="project" value="InterPro"/>
</dbReference>
<organism>
    <name type="scientific">Culex quinquefasciatus</name>
    <name type="common">Southern house mosquito</name>
    <name type="synonym">Culex pungens</name>
    <dbReference type="NCBI Taxonomy" id="7176"/>
    <lineage>
        <taxon>Eukaryota</taxon>
        <taxon>Metazoa</taxon>
        <taxon>Ecdysozoa</taxon>
        <taxon>Arthropoda</taxon>
        <taxon>Hexapoda</taxon>
        <taxon>Insecta</taxon>
        <taxon>Pterygota</taxon>
        <taxon>Neoptera</taxon>
        <taxon>Endopterygota</taxon>
        <taxon>Diptera</taxon>
        <taxon>Nematocera</taxon>
        <taxon>Culicoidea</taxon>
        <taxon>Culicidae</taxon>
        <taxon>Culicinae</taxon>
        <taxon>Culicini</taxon>
        <taxon>Culex</taxon>
        <taxon>Culex</taxon>
    </lineage>
</organism>
<dbReference type="VEuPathDB" id="VectorBase:CQUJHB001226"/>
<dbReference type="InterPro" id="IPR015915">
    <property type="entry name" value="Kelch-typ_b-propeller"/>
</dbReference>
<dbReference type="STRING" id="7176.B0W5R4"/>
<sequence>MYNLDYSADADGLKKNRAFHKFHTPRRKPGRAAGHEVKTDVHDVPEMVGSTVGIYNDKLTIKQSAAEGRGGPRRVNHASVAVGDFIFSFGGYCTGEDYHSTSAIDVHILNTNNLRWTLAPTVKDEYGVPCKYPEVPFQRYGHTAVAYDNKVYIWGGRNDEIVCDILYCYDTRTLKWSRPAVTGTVPGARDGHSACIYGNRMYIFGGFEETIDKFSCDVHYLNLQTMTWTYVDTRGEPPSFRDFHSATIVNHKMFVFGGRGDAWGPYHSQEEIYCPKIVCLDLRTNRWEMPNTTGEEPLGRRSHSAFVYNDHIYIFGGYNGNLDLHFNDLYCFNPERYVWRPSHTTDPTSYDYSDTHVLDFHPTLRTLAMLKVLEHKLDTSCLPRVIKIEIRNMTTPNKISRSLVSG</sequence>
<dbReference type="GO" id="GO:0005737">
    <property type="term" value="C:cytoplasm"/>
    <property type="evidence" value="ECO:0007669"/>
    <property type="project" value="TreeGrafter"/>
</dbReference>
<dbReference type="PhylomeDB" id="B0W5R4"/>
<dbReference type="OrthoDB" id="432528at2759"/>
<dbReference type="FunCoup" id="B0W5R4">
    <property type="interactions" value="787"/>
</dbReference>
<name>B0W5R4_CULQU</name>
<reference evidence="1" key="1">
    <citation type="submission" date="2007-03" db="EMBL/GenBank/DDBJ databases">
        <title>Annotation of Culex pipiens quinquefasciatus.</title>
        <authorList>
            <consortium name="The Broad Institute Genome Sequencing Platform"/>
            <person name="Atkinson P.W."/>
            <person name="Hemingway J."/>
            <person name="Christensen B.M."/>
            <person name="Higgs S."/>
            <person name="Kodira C."/>
            <person name="Hannick L."/>
            <person name="Megy K."/>
            <person name="O'Leary S."/>
            <person name="Pearson M."/>
            <person name="Haas B.J."/>
            <person name="Mauceli E."/>
            <person name="Wortman J.R."/>
            <person name="Lee N.H."/>
            <person name="Guigo R."/>
            <person name="Stanke M."/>
            <person name="Alvarado L."/>
            <person name="Amedeo P."/>
            <person name="Antoine C.H."/>
            <person name="Arensburger P."/>
            <person name="Bidwell S.L."/>
            <person name="Crawford M."/>
            <person name="Camaro F."/>
            <person name="Devon K."/>
            <person name="Engels R."/>
            <person name="Hammond M."/>
            <person name="Howarth C."/>
            <person name="Koehrsen M."/>
            <person name="Lawson D."/>
            <person name="Montgomery P."/>
            <person name="Nene V."/>
            <person name="Nusbaum C."/>
            <person name="Puiu D."/>
            <person name="Romero-Severson J."/>
            <person name="Severson D.W."/>
            <person name="Shumway M."/>
            <person name="Sisk P."/>
            <person name="Stolte C."/>
            <person name="Zeng Q."/>
            <person name="Eisenstadt E."/>
            <person name="Fraser-Liggett C."/>
            <person name="Strausberg R."/>
            <person name="Galagan J."/>
            <person name="Birren B."/>
            <person name="Collins F.H."/>
        </authorList>
    </citation>
    <scope>NUCLEOTIDE SEQUENCE [LARGE SCALE GENOMIC DNA]</scope>
    <source>
        <strain evidence="1">JHB</strain>
    </source>
</reference>
<protein>
    <submittedName>
        <fullName evidence="1">Kelch domain-containing protein 3</fullName>
    </submittedName>
</protein>
<dbReference type="VEuPathDB" id="VectorBase:CPIJ002439"/>
<dbReference type="PANTHER" id="PTHR46461">
    <property type="entry name" value="KELCH DOMAIN-CONTAINING PROTEIN 3"/>
    <property type="match status" value="1"/>
</dbReference>
<dbReference type="Gene3D" id="2.120.10.80">
    <property type="entry name" value="Kelch-type beta propeller"/>
    <property type="match status" value="2"/>
</dbReference>
<dbReference type="eggNOG" id="KOG4693">
    <property type="taxonomic scope" value="Eukaryota"/>
</dbReference>
<gene>
    <name evidence="1" type="ORF">CpipJ_CPIJ002439</name>
</gene>
<accession>B0W5R4</accession>
<dbReference type="PANTHER" id="PTHR46461:SF1">
    <property type="entry name" value="KELCH DOMAIN-CONTAINING PROTEIN 3"/>
    <property type="match status" value="1"/>
</dbReference>
<dbReference type="InterPro" id="IPR052637">
    <property type="entry name" value="KLHDC3-like"/>
</dbReference>
<dbReference type="SUPFAM" id="SSF117281">
    <property type="entry name" value="Kelch motif"/>
    <property type="match status" value="1"/>
</dbReference>
<dbReference type="Pfam" id="PF24681">
    <property type="entry name" value="Kelch_KLHDC2_KLHL20_DRC7"/>
    <property type="match status" value="1"/>
</dbReference>
<proteinExistence type="predicted"/>